<feature type="region of interest" description="Disordered" evidence="2">
    <location>
        <begin position="49"/>
        <end position="231"/>
    </location>
</feature>
<reference evidence="3 4" key="1">
    <citation type="submission" date="2024-03" db="EMBL/GenBank/DDBJ databases">
        <title>Novel species of the genus Variovorax.</title>
        <authorList>
            <person name="Liu Q."/>
            <person name="Xin Y.-H."/>
        </authorList>
    </citation>
    <scope>NUCLEOTIDE SEQUENCE [LARGE SCALE GENOMIC DNA]</scope>
    <source>
        <strain evidence="3 4">KACC 18900</strain>
    </source>
</reference>
<feature type="region of interest" description="Disordered" evidence="2">
    <location>
        <begin position="2451"/>
        <end position="2489"/>
    </location>
</feature>
<feature type="compositionally biased region" description="Low complexity" evidence="2">
    <location>
        <begin position="90"/>
        <end position="103"/>
    </location>
</feature>
<dbReference type="RefSeq" id="WP_340346474.1">
    <property type="nucleotide sequence ID" value="NZ_JBBKZT010000018.1"/>
</dbReference>
<feature type="region of interest" description="Disordered" evidence="2">
    <location>
        <begin position="751"/>
        <end position="808"/>
    </location>
</feature>
<keyword evidence="1" id="KW-0175">Coiled coil</keyword>
<feature type="compositionally biased region" description="Pro residues" evidence="2">
    <location>
        <begin position="104"/>
        <end position="120"/>
    </location>
</feature>
<feature type="compositionally biased region" description="Basic and acidic residues" evidence="2">
    <location>
        <begin position="129"/>
        <end position="159"/>
    </location>
</feature>
<dbReference type="Gene3D" id="1.10.220.10">
    <property type="entry name" value="Annexin"/>
    <property type="match status" value="1"/>
</dbReference>
<feature type="compositionally biased region" description="Pro residues" evidence="2">
    <location>
        <begin position="759"/>
        <end position="768"/>
    </location>
</feature>
<keyword evidence="4" id="KW-1185">Reference proteome</keyword>
<gene>
    <name evidence="3" type="ORF">WKW82_30370</name>
</gene>
<proteinExistence type="predicted"/>
<dbReference type="CDD" id="cd20739">
    <property type="entry name" value="PoNe_DUF637"/>
    <property type="match status" value="1"/>
</dbReference>
<feature type="compositionally biased region" description="Low complexity" evidence="2">
    <location>
        <begin position="1212"/>
        <end position="1232"/>
    </location>
</feature>
<name>A0ABU8WTZ2_9BURK</name>
<organism evidence="3 4">
    <name type="scientific">Variovorax rhizosphaerae</name>
    <dbReference type="NCBI Taxonomy" id="1836200"/>
    <lineage>
        <taxon>Bacteria</taxon>
        <taxon>Pseudomonadati</taxon>
        <taxon>Pseudomonadota</taxon>
        <taxon>Betaproteobacteria</taxon>
        <taxon>Burkholderiales</taxon>
        <taxon>Comamonadaceae</taxon>
        <taxon>Variovorax</taxon>
    </lineage>
</organism>
<evidence type="ECO:0008006" key="5">
    <source>
        <dbReference type="Google" id="ProtNLM"/>
    </source>
</evidence>
<feature type="region of interest" description="Disordered" evidence="2">
    <location>
        <begin position="258"/>
        <end position="297"/>
    </location>
</feature>
<dbReference type="Proteomes" id="UP001385892">
    <property type="component" value="Unassembled WGS sequence"/>
</dbReference>
<feature type="region of interest" description="Disordered" evidence="2">
    <location>
        <begin position="1821"/>
        <end position="1920"/>
    </location>
</feature>
<evidence type="ECO:0000256" key="1">
    <source>
        <dbReference type="SAM" id="Coils"/>
    </source>
</evidence>
<evidence type="ECO:0000313" key="4">
    <source>
        <dbReference type="Proteomes" id="UP001385892"/>
    </source>
</evidence>
<dbReference type="PANTHER" id="PTHR48125">
    <property type="entry name" value="LP07818P1"/>
    <property type="match status" value="1"/>
</dbReference>
<feature type="compositionally biased region" description="Low complexity" evidence="2">
    <location>
        <begin position="1901"/>
        <end position="1915"/>
    </location>
</feature>
<comment type="caution">
    <text evidence="3">The sequence shown here is derived from an EMBL/GenBank/DDBJ whole genome shotgun (WGS) entry which is preliminary data.</text>
</comment>
<feature type="compositionally biased region" description="Low complexity" evidence="2">
    <location>
        <begin position="787"/>
        <end position="802"/>
    </location>
</feature>
<accession>A0ABU8WTZ2</accession>
<protein>
    <recommendedName>
        <fullName evidence="5">Annexin</fullName>
    </recommendedName>
</protein>
<dbReference type="EMBL" id="JBBKZT010000018">
    <property type="protein sequence ID" value="MEJ8850981.1"/>
    <property type="molecule type" value="Genomic_DNA"/>
</dbReference>
<feature type="compositionally biased region" description="Low complexity" evidence="2">
    <location>
        <begin position="1821"/>
        <end position="1859"/>
    </location>
</feature>
<feature type="coiled-coil region" evidence="1">
    <location>
        <begin position="2012"/>
        <end position="2039"/>
    </location>
</feature>
<feature type="region of interest" description="Disordered" evidence="2">
    <location>
        <begin position="1196"/>
        <end position="1232"/>
    </location>
</feature>
<evidence type="ECO:0000256" key="2">
    <source>
        <dbReference type="SAM" id="MobiDB-lite"/>
    </source>
</evidence>
<dbReference type="InterPro" id="IPR049762">
    <property type="entry name" value="PoNe_dom"/>
</dbReference>
<evidence type="ECO:0000313" key="3">
    <source>
        <dbReference type="EMBL" id="MEJ8850981.1"/>
    </source>
</evidence>
<sequence>MDGRLDASMDGRLDARVDERLDARLDSQLDARFDATLDSRLDATYEPALDTQAAAGWPRYLDATNPDATPYQPPAADARNPTPSTPLDHAAPAVPAAVLAPGAPVRPPAPTRPRQPPAPEAPVASTAPTERKDAKADQDAKSNQSKEKDKKDKKDKNDKSAASAPGDGGKAGPDAKGGEADAKKKKGGPSSQGGASLVAADPDGEAATASAAPTDPEAQGDDGAEALTVKPLAWTPLAPSWPAPASLPGSELLLPEAQPAKAPAPAPAPSPASNSKAAPAPPAAGPADAERQRQRAPVAIAQASRAYENLVRTAQREQSSFSDRANQVANYMAQQHGLVAGAILHARDEEGFQLDSVADAARAAVQASASFAQLQLDNAAANADLSITQAANSAYGLIIADDLTAAARIGAVVDGLVAGHLGAYNGVIKATATAAEAATTKLNEFRNNAATNYPVSGAPMPAARNETVQRRIPKWVEKDFTQVEERVKEKTKVWTKSRDTSVCSLGCGFRESLEAERVAANTAGRAAVGKTTDAARKQLKAQAKAGRNALAAIAAGRLAQISAQQRATRSRLLSQARAALGGVRGEAQGAINGALGASRAALPGYARAALGARQAIVNAAPRGMAALNQASERAPEGSLVGLRKGATQIDARLSGNLENLRHGLSAREATAHLGNQALHSQFEQTTSNLGTQAATEFGANADSFVSAFGGLAGTVSAAAASWAQPLAQRMAKSIEAKRGEAAAKLAETLTGKKAEVKAPPAPQAPPPGAAGKGGAALASSCGKCDAEAGGATPAPAPGAAAAKGGGLEDEAKTEAEFLKKRTDPATLFGKQITGTGDQVQNDIDKRSANVTKAFGGGFAGTVDETGVVAAVRGVSAARGSALEWESYPRVAGGTLEPDLVKNLGEKSTEYASTRAWLRGDAVEAARLELKDSLGFFNDDEARIEAVMRALTPEQAAALGKQHGDVVAEVSSALDGTDSKVFDALKTGDQVTADALRLKDEVDDARKENDKAALNRAIEARTTMGQDSDARALLDDDPDARRKAVVAALGGLVAESDWAKADTTGEVAKMSAEDRAVKYVTRDIQVYIEEGGGVTYAEGPAQGGHHYTLKLEGADKDLSVALMTEKGGGDSVAARAARVGVAMQSDKDFDPESFDKATFDAGFSGDLSKATPEERAAHRQAAEKRAAVVLLAAQKYAPEPPGTPAPADAKPGTPLDPAAAAKAAADPTTPMTDPKVIAARDRVIARLNDKLGAGSLDAQLAKGLITDARPTPETCAIAMDHAMHAHWGTNEELLFRFTERMNRDEIADMRTAYKKRTGNSLDAELGVYGEGGDFNELSGDDRLRMERAMKGVARNDREKLENAAFAIAQQRSESGGLGSMLADGTYADRAMAATTKQLEALAGGPIALNRRGELLSSLPNFKGDDYTGADRATFEATTAIAQTVAENYSARIDAFADIATTGIAILGAIAAAVITVVTGGAAAPLIAAAVVTGLASMSANYAIKGGRYGWEQAGIDLAMTAVQAITAGVGAQLGKAAQVASKAAQAAQTASRSLVTLAKIFTGNPVVDQIIIGAITGGIGGLGNAALNEQTWKGSSGDSVMALLGGLIKGGLAGAATASVTQSIEALGRNAPAIRAQAEKLAAGGALSRVAGVGLKGVSKVGSAIGAGMNASSEGGLIKGGLGMAGRGLTKASISAAGGMAGKATELAVDKGTGKFKGDMGAALVEIGHAGLHSFVQGFGEGAAEAVGQGIQNRAQKASGARINSERERMGLKPLEGDALHAAVEDLQFLNTHGRNGNDAMGRAINLDHIATHGGLVETPAAAPAAGRATPHGTEAEGATPRAAADSDAATAARTAGGSDEAAAPRVTGGANEAATPRATSGADETIAPRTSTGDDAPAPRPAAAEETQAPKAAAASDTDQRLFPKLSDAEIAHAIDHAEAGPAMRIGAEQPGADTRALHPASPEATLLQRQAAGALHEQADGLMKRANGLLDKAIAKDAEAALADTHNPRRAAALREESRKLLNEAIALEAQAVQHRAEAAEFASGRKSAKADLPGPEDVDAMFAELHTKPGPDMFQIPLSAVERNPELLPRLIRPLLEGEGGGRLVFRVESERSRSLVHVDAQGNAHVEGGASAHLNFGSFERAVEFVMNNSQGKARIIAFEVDEGWVRAMRSAAIPEAGTADLHGQPRLVDVRFADDQLEVPAGLIGELNRMIKPGSGRVHEIDAPAGPEGGPAPNPLLPHDGTASPIGGSRMQLATEPVITHPLNALNAAIGEAFGLSSVGPLATHGTSESALHLSMTDAEGRPMKVKVEVGETEHGAVASFRRNPDGDDPMYFVRLSPNAPLETHGRAIAHELTEVRHHHTEAGAAPDALRPGAAVGDRLSAHDRGRLGELEVLAKRLASVPEADSAARAQVHADIEALAAHLGLLHADAADPRLKLALDALPEHSPARTALSDAQQRARSTDDTGDLLQPGRAPKEGAQPSAADRRKLAELEAMLRNLPPKPTDGSAEPAAVLALRHAAEAKAAELGLAFGQHAPKRASLAETLLGEPHLIARLAEVRTGAMDNPFMKPLTGTPADVPTLLKQIEVAAAMGNRAQATELAQIVGLHLEQGGQLASPLATLHPEMTSPALRAVLADVVERHTARLKEPTLRAEAEALQRRLDVTPIGRSKGVQTQRAELEARIRTLNAQADAEGRVALREHGTSAADARRDAATRQAQRVDKVPEVLNHIANGKLVAQLFADSPSFQKFGEFMALRRDLNEGRQFTDISAGRTDKGLDVMTLGRAESMEIALLHWITGHYIDAGTGQFNQLGDLVFLKPVGGTSPTFAGAHPALLATDLVEVAIRASGPLRPGEEPVRHIVNMTPDEAAAHRNDLLARRDALELEMASHPKGSPAYNEAEAIWSRVIGDLNRTSEGLGVAAGRKVAAGLDGGPMTPMPIPRAGAGVPDLAYRDASGALVIIECKGPRAGLVDRAAEQGSMPVRAQQGTPEYMTSLGRSMANSSDPDIKALGLAILAEMPNIRYFLAQQTADNAGQLDRIVVKAYDMKVPGR</sequence>
<dbReference type="InterPro" id="IPR037104">
    <property type="entry name" value="Annexin_sf"/>
</dbReference>
<dbReference type="PANTHER" id="PTHR48125:SF10">
    <property type="entry name" value="OS12G0136300 PROTEIN"/>
    <property type="match status" value="1"/>
</dbReference>